<organism evidence="1 2">
    <name type="scientific">Achromobacter marplatensis</name>
    <dbReference type="NCBI Taxonomy" id="470868"/>
    <lineage>
        <taxon>Bacteria</taxon>
        <taxon>Pseudomonadati</taxon>
        <taxon>Pseudomonadota</taxon>
        <taxon>Betaproteobacteria</taxon>
        <taxon>Burkholderiales</taxon>
        <taxon>Alcaligenaceae</taxon>
        <taxon>Achromobacter</taxon>
    </lineage>
</organism>
<accession>A0ABX9FWC9</accession>
<proteinExistence type="predicted"/>
<name>A0ABX9FWC9_9BURK</name>
<dbReference type="Proteomes" id="UP000252124">
    <property type="component" value="Unassembled WGS sequence"/>
</dbReference>
<gene>
    <name evidence="1" type="ORF">DFP87_12356</name>
</gene>
<dbReference type="RefSeq" id="WP_088591421.1">
    <property type="nucleotide sequence ID" value="NZ_CADIJU010000030.1"/>
</dbReference>
<evidence type="ECO:0000313" key="1">
    <source>
        <dbReference type="EMBL" id="RBP11295.1"/>
    </source>
</evidence>
<protein>
    <submittedName>
        <fullName evidence="1">Uncharacterized protein</fullName>
    </submittedName>
</protein>
<sequence>MDFPIHYPASIDVLVYITDGANQQGTATVSFKPGKEITKQDVRDAVAALERDSMPEGFRLMTKREVWNWICEDMVGRGAQLAMPGGEDFDE</sequence>
<dbReference type="GeneID" id="99734220"/>
<keyword evidence="2" id="KW-1185">Reference proteome</keyword>
<dbReference type="EMBL" id="QNRM01000023">
    <property type="protein sequence ID" value="RBP11295.1"/>
    <property type="molecule type" value="Genomic_DNA"/>
</dbReference>
<reference evidence="1 2" key="1">
    <citation type="submission" date="2018-06" db="EMBL/GenBank/DDBJ databases">
        <title>Genomic Encyclopedia of Type Strains, Phase III (KMG-III): the genomes of soil and plant-associated and newly described type strains.</title>
        <authorList>
            <person name="Whitman W."/>
        </authorList>
    </citation>
    <scope>NUCLEOTIDE SEQUENCE [LARGE SCALE GENOMIC DNA]</scope>
    <source>
        <strain evidence="1 2">CECT 7342</strain>
    </source>
</reference>
<evidence type="ECO:0000313" key="2">
    <source>
        <dbReference type="Proteomes" id="UP000252124"/>
    </source>
</evidence>
<comment type="caution">
    <text evidence="1">The sequence shown here is derived from an EMBL/GenBank/DDBJ whole genome shotgun (WGS) entry which is preliminary data.</text>
</comment>